<evidence type="ECO:0000313" key="3">
    <source>
        <dbReference type="EMBL" id="TNV85372.1"/>
    </source>
</evidence>
<dbReference type="EMBL" id="RRYP01001886">
    <property type="protein sequence ID" value="TNV85372.1"/>
    <property type="molecule type" value="Genomic_DNA"/>
</dbReference>
<dbReference type="InterPro" id="IPR003169">
    <property type="entry name" value="GYF"/>
</dbReference>
<sequence length="237" mass="26551">MQQAALLQGMSQGNQQSNNGRIIPQQQISPPAAQSMGSMAAAQKASSFNANPFANESFLNFLMSRQTNGKGDSRWYYKDPNGAVRGPFTQNQMAQWYDFGYFQDDLDIAFGDNSMFLPLHQYKEINFKQSSLPLGMLNASTTLVGSQPISSQMQNYAGGFDPTGYGQRLMQQPPQNMFAPNIMGQLQTETSPYNRFQGQQPQMLNFYGQQAQFQLGQQQPPPPQYFQQNLYQGGGYQ</sequence>
<feature type="domain" description="GYF" evidence="2">
    <location>
        <begin position="72"/>
        <end position="126"/>
    </location>
</feature>
<comment type="caution">
    <text evidence="3">The sequence shown here is derived from an EMBL/GenBank/DDBJ whole genome shotgun (WGS) entry which is preliminary data.</text>
</comment>
<feature type="region of interest" description="Disordered" evidence="1">
    <location>
        <begin position="1"/>
        <end position="22"/>
    </location>
</feature>
<dbReference type="Proteomes" id="UP000785679">
    <property type="component" value="Unassembled WGS sequence"/>
</dbReference>
<dbReference type="SUPFAM" id="SSF55277">
    <property type="entry name" value="GYF domain"/>
    <property type="match status" value="1"/>
</dbReference>
<evidence type="ECO:0000256" key="1">
    <source>
        <dbReference type="SAM" id="MobiDB-lite"/>
    </source>
</evidence>
<proteinExistence type="predicted"/>
<feature type="compositionally biased region" description="Low complexity" evidence="1">
    <location>
        <begin position="8"/>
        <end position="22"/>
    </location>
</feature>
<dbReference type="Pfam" id="PF02213">
    <property type="entry name" value="GYF"/>
    <property type="match status" value="1"/>
</dbReference>
<dbReference type="InterPro" id="IPR035445">
    <property type="entry name" value="GYF-like_dom_sf"/>
</dbReference>
<name>A0A8J8NZZ9_HALGN</name>
<dbReference type="PROSITE" id="PS50829">
    <property type="entry name" value="GYF"/>
    <property type="match status" value="1"/>
</dbReference>
<gene>
    <name evidence="3" type="ORF">FGO68_gene4641</name>
</gene>
<reference evidence="3" key="1">
    <citation type="submission" date="2019-06" db="EMBL/GenBank/DDBJ databases">
        <authorList>
            <person name="Zheng W."/>
        </authorList>
    </citation>
    <scope>NUCLEOTIDE SEQUENCE</scope>
    <source>
        <strain evidence="3">QDHG01</strain>
    </source>
</reference>
<dbReference type="OrthoDB" id="378109at2759"/>
<dbReference type="AlphaFoldDB" id="A0A8J8NZZ9"/>
<keyword evidence="4" id="KW-1185">Reference proteome</keyword>
<evidence type="ECO:0000313" key="4">
    <source>
        <dbReference type="Proteomes" id="UP000785679"/>
    </source>
</evidence>
<dbReference type="SMART" id="SM00444">
    <property type="entry name" value="GYF"/>
    <property type="match status" value="1"/>
</dbReference>
<accession>A0A8J8NZZ9</accession>
<evidence type="ECO:0000259" key="2">
    <source>
        <dbReference type="PROSITE" id="PS50829"/>
    </source>
</evidence>
<dbReference type="Gene3D" id="3.30.1490.40">
    <property type="match status" value="1"/>
</dbReference>
<protein>
    <recommendedName>
        <fullName evidence="2">GYF domain-containing protein</fullName>
    </recommendedName>
</protein>
<organism evidence="3 4">
    <name type="scientific">Halteria grandinella</name>
    <dbReference type="NCBI Taxonomy" id="5974"/>
    <lineage>
        <taxon>Eukaryota</taxon>
        <taxon>Sar</taxon>
        <taxon>Alveolata</taxon>
        <taxon>Ciliophora</taxon>
        <taxon>Intramacronucleata</taxon>
        <taxon>Spirotrichea</taxon>
        <taxon>Stichotrichia</taxon>
        <taxon>Sporadotrichida</taxon>
        <taxon>Halteriidae</taxon>
        <taxon>Halteria</taxon>
    </lineage>
</organism>